<gene>
    <name evidence="3" type="primary">LOC105057522</name>
</gene>
<feature type="region of interest" description="Disordered" evidence="1">
    <location>
        <begin position="1"/>
        <end position="46"/>
    </location>
</feature>
<dbReference type="Proteomes" id="UP000504607">
    <property type="component" value="Chromosome 14"/>
</dbReference>
<proteinExistence type="predicted"/>
<keyword evidence="2" id="KW-1185">Reference proteome</keyword>
<accession>A0A6J0PR16</accession>
<dbReference type="InParanoid" id="A0A6J0PR16"/>
<name>A0A6J0PR16_ELAGV</name>
<dbReference type="PANTHER" id="PTHR37255">
    <property type="entry name" value="OS07G0669600 PROTEIN"/>
    <property type="match status" value="1"/>
</dbReference>
<protein>
    <submittedName>
        <fullName evidence="3">Uncharacterized protein LOC105057522 isoform X1</fullName>
    </submittedName>
</protein>
<feature type="compositionally biased region" description="Basic and acidic residues" evidence="1">
    <location>
        <begin position="1"/>
        <end position="17"/>
    </location>
</feature>
<dbReference type="RefSeq" id="XP_019710310.1">
    <property type="nucleotide sequence ID" value="XM_019854751.2"/>
</dbReference>
<dbReference type="FunCoup" id="A0A6J0PR16">
    <property type="interactions" value="761"/>
</dbReference>
<feature type="compositionally biased region" description="Polar residues" evidence="1">
    <location>
        <begin position="87"/>
        <end position="96"/>
    </location>
</feature>
<evidence type="ECO:0000313" key="2">
    <source>
        <dbReference type="Proteomes" id="UP000504607"/>
    </source>
</evidence>
<feature type="region of interest" description="Disordered" evidence="1">
    <location>
        <begin position="84"/>
        <end position="162"/>
    </location>
</feature>
<sequence length="180" mass="20078">MVKEEPSQALTEDERRALRGSKFAPLPAPAPARAQPRVAHPGGPVTTNKAAALARFLERKLQQPDGLKSIDPNLLEVAVKNAKATVHASNEGSSASGRMIRHVSSFGDSSEDSGQDQDKEEKPKQKKRKKKKLDSSEDSGEYLAREVKPKQKKRKKKKKRWCKAPKVTINHDYLFLKFVL</sequence>
<dbReference type="OrthoDB" id="1931944at2759"/>
<dbReference type="PANTHER" id="PTHR37255:SF1">
    <property type="entry name" value="OS07G0669600 PROTEIN"/>
    <property type="match status" value="1"/>
</dbReference>
<evidence type="ECO:0000256" key="1">
    <source>
        <dbReference type="SAM" id="MobiDB-lite"/>
    </source>
</evidence>
<organism evidence="2 3">
    <name type="scientific">Elaeis guineensis var. tenera</name>
    <name type="common">Oil palm</name>
    <dbReference type="NCBI Taxonomy" id="51953"/>
    <lineage>
        <taxon>Eukaryota</taxon>
        <taxon>Viridiplantae</taxon>
        <taxon>Streptophyta</taxon>
        <taxon>Embryophyta</taxon>
        <taxon>Tracheophyta</taxon>
        <taxon>Spermatophyta</taxon>
        <taxon>Magnoliopsida</taxon>
        <taxon>Liliopsida</taxon>
        <taxon>Arecaceae</taxon>
        <taxon>Arecoideae</taxon>
        <taxon>Cocoseae</taxon>
        <taxon>Elaeidinae</taxon>
        <taxon>Elaeis</taxon>
    </lineage>
</organism>
<dbReference type="AlphaFoldDB" id="A0A6J0PR16"/>
<evidence type="ECO:0000313" key="3">
    <source>
        <dbReference type="RefSeq" id="XP_019710310.1"/>
    </source>
</evidence>
<feature type="compositionally biased region" description="Low complexity" evidence="1">
    <location>
        <begin position="31"/>
        <end position="41"/>
    </location>
</feature>
<reference evidence="3" key="1">
    <citation type="submission" date="2025-08" db="UniProtKB">
        <authorList>
            <consortium name="RefSeq"/>
        </authorList>
    </citation>
    <scope>IDENTIFICATION</scope>
</reference>
<feature type="compositionally biased region" description="Basic residues" evidence="1">
    <location>
        <begin position="150"/>
        <end position="162"/>
    </location>
</feature>